<feature type="compositionally biased region" description="Low complexity" evidence="2">
    <location>
        <begin position="48"/>
        <end position="58"/>
    </location>
</feature>
<organism evidence="3 4">
    <name type="scientific">Friedmanniomyces endolithicus</name>
    <dbReference type="NCBI Taxonomy" id="329885"/>
    <lineage>
        <taxon>Eukaryota</taxon>
        <taxon>Fungi</taxon>
        <taxon>Dikarya</taxon>
        <taxon>Ascomycota</taxon>
        <taxon>Pezizomycotina</taxon>
        <taxon>Dothideomycetes</taxon>
        <taxon>Dothideomycetidae</taxon>
        <taxon>Mycosphaerellales</taxon>
        <taxon>Teratosphaeriaceae</taxon>
        <taxon>Friedmanniomyces</taxon>
    </lineage>
</organism>
<gene>
    <name evidence="3" type="ORF">B0A54_13794</name>
</gene>
<feature type="compositionally biased region" description="Polar residues" evidence="2">
    <location>
        <begin position="59"/>
        <end position="70"/>
    </location>
</feature>
<accession>A0A4U0UGC4</accession>
<protein>
    <submittedName>
        <fullName evidence="3">Uncharacterized protein</fullName>
    </submittedName>
</protein>
<evidence type="ECO:0000313" key="3">
    <source>
        <dbReference type="EMBL" id="TKA34650.1"/>
    </source>
</evidence>
<dbReference type="AlphaFoldDB" id="A0A4U0UGC4"/>
<evidence type="ECO:0000313" key="4">
    <source>
        <dbReference type="Proteomes" id="UP000310066"/>
    </source>
</evidence>
<proteinExistence type="predicted"/>
<sequence length="184" mass="20186">MFMFSSSLSHAIPLTIIIPAIMQRALLLRSLRLPAKPTAILKPLNALTTPPLPALQTPSSRSASHATPQSIPSPPTASDPPSITYSQHPQGSANDKIEEITELYATAQDEFEIAMEETEKMSVYAEEDRKAAREELGKVQEAYRKAVEGEDAGVAEEVRTRVGQRIRELEQGVVGMEEMAMNQD</sequence>
<name>A0A4U0UGC4_9PEZI</name>
<dbReference type="OrthoDB" id="273230at2759"/>
<reference evidence="3 4" key="1">
    <citation type="submission" date="2017-03" db="EMBL/GenBank/DDBJ databases">
        <title>Genomes of endolithic fungi from Antarctica.</title>
        <authorList>
            <person name="Coleine C."/>
            <person name="Masonjones S."/>
            <person name="Stajich J.E."/>
        </authorList>
    </citation>
    <scope>NUCLEOTIDE SEQUENCE [LARGE SCALE GENOMIC DNA]</scope>
    <source>
        <strain evidence="3 4">CCFEE 5311</strain>
    </source>
</reference>
<feature type="compositionally biased region" description="Polar residues" evidence="2">
    <location>
        <begin position="79"/>
        <end position="93"/>
    </location>
</feature>
<feature type="coiled-coil region" evidence="1">
    <location>
        <begin position="97"/>
        <end position="135"/>
    </location>
</feature>
<dbReference type="EMBL" id="NAJP01000078">
    <property type="protein sequence ID" value="TKA34650.1"/>
    <property type="molecule type" value="Genomic_DNA"/>
</dbReference>
<keyword evidence="1" id="KW-0175">Coiled coil</keyword>
<comment type="caution">
    <text evidence="3">The sequence shown here is derived from an EMBL/GenBank/DDBJ whole genome shotgun (WGS) entry which is preliminary data.</text>
</comment>
<dbReference type="Proteomes" id="UP000310066">
    <property type="component" value="Unassembled WGS sequence"/>
</dbReference>
<evidence type="ECO:0000256" key="2">
    <source>
        <dbReference type="SAM" id="MobiDB-lite"/>
    </source>
</evidence>
<evidence type="ECO:0000256" key="1">
    <source>
        <dbReference type="SAM" id="Coils"/>
    </source>
</evidence>
<feature type="region of interest" description="Disordered" evidence="2">
    <location>
        <begin position="48"/>
        <end position="96"/>
    </location>
</feature>